<name>A0ABN8A4S8_9BACI</name>
<dbReference type="Proteomes" id="UP000789833">
    <property type="component" value="Unassembled WGS sequence"/>
</dbReference>
<evidence type="ECO:0008006" key="3">
    <source>
        <dbReference type="Google" id="ProtNLM"/>
    </source>
</evidence>
<keyword evidence="2" id="KW-1185">Reference proteome</keyword>
<accession>A0ABN8A4S8</accession>
<dbReference type="Gene3D" id="3.40.630.30">
    <property type="match status" value="1"/>
</dbReference>
<gene>
    <name evidence="1" type="ORF">BACCIP111883_00888</name>
</gene>
<organism evidence="1 2">
    <name type="scientific">Sutcliffiella rhizosphaerae</name>
    <dbReference type="NCBI Taxonomy" id="2880967"/>
    <lineage>
        <taxon>Bacteria</taxon>
        <taxon>Bacillati</taxon>
        <taxon>Bacillota</taxon>
        <taxon>Bacilli</taxon>
        <taxon>Bacillales</taxon>
        <taxon>Bacillaceae</taxon>
        <taxon>Sutcliffiella</taxon>
    </lineage>
</organism>
<dbReference type="InterPro" id="IPR016181">
    <property type="entry name" value="Acyl_CoA_acyltransferase"/>
</dbReference>
<evidence type="ECO:0000313" key="2">
    <source>
        <dbReference type="Proteomes" id="UP000789833"/>
    </source>
</evidence>
<dbReference type="RefSeq" id="WP_230500052.1">
    <property type="nucleotide sequence ID" value="NZ_CAKJTJ010000003.1"/>
</dbReference>
<sequence length="156" mass="17951">MKTLRTATKEDLFALQVFLQKANIGIEGLAEKIGSYIILEEKNEGICGTIGIETYGNVGLLRSLVIGPSVKQYQLLQLFEHTQHHARAQHLEELYLVTNKNNYIQFFELLHFYPQSINHAPKELKDSDFFKDVIKQENCTLMLCNLKDPVKFHSKI</sequence>
<reference evidence="1 2" key="1">
    <citation type="submission" date="2021-10" db="EMBL/GenBank/DDBJ databases">
        <authorList>
            <person name="Criscuolo A."/>
        </authorList>
    </citation>
    <scope>NUCLEOTIDE SEQUENCE [LARGE SCALE GENOMIC DNA]</scope>
    <source>
        <strain evidence="2">CIP 111883</strain>
    </source>
</reference>
<evidence type="ECO:0000313" key="1">
    <source>
        <dbReference type="EMBL" id="CAG9620120.1"/>
    </source>
</evidence>
<protein>
    <recommendedName>
        <fullName evidence="3">N-acetyltransferase domain-containing protein</fullName>
    </recommendedName>
</protein>
<dbReference type="EMBL" id="CAKJTJ010000003">
    <property type="protein sequence ID" value="CAG9620120.1"/>
    <property type="molecule type" value="Genomic_DNA"/>
</dbReference>
<comment type="caution">
    <text evidence="1">The sequence shown here is derived from an EMBL/GenBank/DDBJ whole genome shotgun (WGS) entry which is preliminary data.</text>
</comment>
<dbReference type="SUPFAM" id="SSF55729">
    <property type="entry name" value="Acyl-CoA N-acyltransferases (Nat)"/>
    <property type="match status" value="1"/>
</dbReference>
<proteinExistence type="predicted"/>